<dbReference type="GO" id="GO:0005741">
    <property type="term" value="C:mitochondrial outer membrane"/>
    <property type="evidence" value="ECO:0007669"/>
    <property type="project" value="UniProtKB-SubCell"/>
</dbReference>
<dbReference type="AlphaFoldDB" id="A0A8H2XFH9"/>
<dbReference type="HAMAP" id="MF_01971">
    <property type="entry name" value="Kynurenine_monooxygenase"/>
    <property type="match status" value="1"/>
</dbReference>
<keyword evidence="10" id="KW-1000">Mitochondrion outer membrane</keyword>
<dbReference type="PANTHER" id="PTHR46028">
    <property type="entry name" value="KYNURENINE 3-MONOOXYGENASE"/>
    <property type="match status" value="1"/>
</dbReference>
<comment type="subcellular location">
    <subcellularLocation>
        <location evidence="10">Mitochondrion outer membrane</location>
    </subcellularLocation>
</comment>
<dbReference type="EC" id="1.14.13.9" evidence="10"/>
<dbReference type="GO" id="GO:0006569">
    <property type="term" value="P:L-tryptophan catabolic process"/>
    <property type="evidence" value="ECO:0007669"/>
    <property type="project" value="UniProtKB-UniRule"/>
</dbReference>
<comment type="cofactor">
    <cofactor evidence="1 10">
        <name>FAD</name>
        <dbReference type="ChEBI" id="CHEBI:57692"/>
    </cofactor>
</comment>
<dbReference type="InterPro" id="IPR036188">
    <property type="entry name" value="FAD/NAD-bd_sf"/>
</dbReference>
<evidence type="ECO:0000259" key="13">
    <source>
        <dbReference type="Pfam" id="PF07992"/>
    </source>
</evidence>
<keyword evidence="8 10" id="KW-0496">Mitochondrion</keyword>
<dbReference type="EMBL" id="CAJMWW010000079">
    <property type="protein sequence ID" value="CAE6425003.1"/>
    <property type="molecule type" value="Genomic_DNA"/>
</dbReference>
<dbReference type="FunFam" id="3.50.50.60:FF:000129">
    <property type="entry name" value="Kynurenine 3-monooxygenase"/>
    <property type="match status" value="1"/>
</dbReference>
<evidence type="ECO:0000256" key="7">
    <source>
        <dbReference type="ARBA" id="ARBA00023033"/>
    </source>
</evidence>
<dbReference type="InterPro" id="IPR002938">
    <property type="entry name" value="FAD-bd"/>
</dbReference>
<comment type="function">
    <text evidence="10">Catalyzes the hydroxylation of L-kynurenine (L-Kyn) to form 3-hydroxy-L-kynurenine (L-3OHKyn). Required for synthesis of quinolinic acid.</text>
</comment>
<dbReference type="GO" id="GO:0019805">
    <property type="term" value="P:quinolinate biosynthetic process"/>
    <property type="evidence" value="ECO:0007669"/>
    <property type="project" value="UniProtKB-UniRule"/>
</dbReference>
<proteinExistence type="inferred from homology"/>
<keyword evidence="3 10" id="KW-0662">Pyridine nucleotide biosynthesis</keyword>
<evidence type="ECO:0000256" key="10">
    <source>
        <dbReference type="HAMAP-Rule" id="MF_03018"/>
    </source>
</evidence>
<keyword evidence="4 10" id="KW-0274">FAD</keyword>
<dbReference type="PANTHER" id="PTHR46028:SF2">
    <property type="entry name" value="KYNURENINE 3-MONOOXYGENASE"/>
    <property type="match status" value="1"/>
</dbReference>
<dbReference type="InterPro" id="IPR023753">
    <property type="entry name" value="FAD/NAD-binding_dom"/>
</dbReference>
<keyword evidence="6 10" id="KW-0560">Oxidoreductase</keyword>
<protein>
    <recommendedName>
        <fullName evidence="10">Kynurenine 3-monooxygenase</fullName>
        <ecNumber evidence="10">1.14.13.9</ecNumber>
    </recommendedName>
    <alternativeName>
        <fullName evidence="10">Biosynthesis of nicotinic acid protein 4</fullName>
    </alternativeName>
    <alternativeName>
        <fullName evidence="10">Kynurenine 3-hydroxylase</fullName>
    </alternativeName>
</protein>
<comment type="pathway">
    <text evidence="10">Cofactor biosynthesis; NAD(+) biosynthesis; quinolinate from L-kynurenine: step 1/3.</text>
</comment>
<sequence length="897" mass="99086">MDHKQNGFLRPRKVVVVGAGPVGCLSALSFAKQGWEVEVFEGRPDMREPEAKANLSLRSINLAISSRGISALSVVDPAIADRFMQNVIPMRGRMIHDNLGRCQSQLYDRDGQCINSIDRGLLNIGLLDELANYSNIQLHFHTKLTTVDFNSRVATFATGEKAFNVDFDLCIGADGSYSNVRRQMMRVVRQVDSGSMDYQQEYLPHDYIELSIPPGRGVNGEPTFLLDPNHLHIWPRHSFMLIALPNKDRSFTCTLFAPTKDLDQLDTTDKFVAWFQVHFIDALDHIGCDRLANPYHYKDRAVIIGDAAHAMTPFYGQGLNCGLEDVRVLMNTLLSFGVSSTVSATEAPSEDRQLSQALAYYSEHRHQDLVAICDLAMGNYVEMRHSVTTPIYRLRKWIDGALAGFTSSLPWQSLIPILAQTTFPVDAAKGWISLYTMVTFRPDISYATAQRKAREQAELITRVGILVIILVSKTLMTLKAATRTVVVLGASYAGHRAVQILLQVLPTDWKIVVIDRNTHFNHLYAFPRMAVIEGHEYKAFIPYTNIFKILNPGSRPDEPRSSGHQLIHAHVTRIENHRVHYSPISGPSAAEQSVDFDYMVYALGSHLPSPINVWTDPVPAHGQPESDLPKSNRHGNKPEGTNWLRAAQARLKEAHSILVIGGGALGVQFASDAAALYPHKNITLVHSGAQLLPRFNVWMHNAAMEGLKDLGVSVLLSSRVDLNSAEDHDGKRTLKTVDGRRIGAELVLLCTGQRPNTSLLSTVSPFSVDARTGLVHVLRSLQLGPGSGSTSNESPMPHIFVIGDAADAFGALNAGHTAWTQAEVASRNIGRLIAGSGEELERYEAPPHSIKVTLGLDRAIFQSKGQFGKKQGEECALDLNTPSMWTRRGLSTDNMRV</sequence>
<feature type="region of interest" description="Disordered" evidence="11">
    <location>
        <begin position="616"/>
        <end position="639"/>
    </location>
</feature>
<dbReference type="SUPFAM" id="SSF51905">
    <property type="entry name" value="FAD/NAD(P)-binding domain"/>
    <property type="match status" value="2"/>
</dbReference>
<dbReference type="Gene3D" id="3.50.50.100">
    <property type="match status" value="1"/>
</dbReference>
<evidence type="ECO:0000259" key="12">
    <source>
        <dbReference type="Pfam" id="PF01494"/>
    </source>
</evidence>
<evidence type="ECO:0000256" key="5">
    <source>
        <dbReference type="ARBA" id="ARBA00022857"/>
    </source>
</evidence>
<evidence type="ECO:0000313" key="15">
    <source>
        <dbReference type="Proteomes" id="UP000663841"/>
    </source>
</evidence>
<dbReference type="UniPathway" id="UPA00253">
    <property type="reaction ID" value="UER00328"/>
</dbReference>
<keyword evidence="2 10" id="KW-0285">Flavoprotein</keyword>
<evidence type="ECO:0000256" key="6">
    <source>
        <dbReference type="ARBA" id="ARBA00023002"/>
    </source>
</evidence>
<dbReference type="GO" id="GO:0004502">
    <property type="term" value="F:kynurenine 3-monooxygenase activity"/>
    <property type="evidence" value="ECO:0007669"/>
    <property type="project" value="UniProtKB-UniRule"/>
</dbReference>
<evidence type="ECO:0000256" key="2">
    <source>
        <dbReference type="ARBA" id="ARBA00022630"/>
    </source>
</evidence>
<feature type="domain" description="FAD-binding" evidence="12">
    <location>
        <begin position="13"/>
        <end position="334"/>
    </location>
</feature>
<dbReference type="Pfam" id="PF07992">
    <property type="entry name" value="Pyr_redox_2"/>
    <property type="match status" value="1"/>
</dbReference>
<comment type="catalytic activity">
    <reaction evidence="9 10">
        <text>L-kynurenine + NADPH + O2 + H(+) = 3-hydroxy-L-kynurenine + NADP(+) + H2O</text>
        <dbReference type="Rhea" id="RHEA:20545"/>
        <dbReference type="ChEBI" id="CHEBI:15377"/>
        <dbReference type="ChEBI" id="CHEBI:15378"/>
        <dbReference type="ChEBI" id="CHEBI:15379"/>
        <dbReference type="ChEBI" id="CHEBI:57783"/>
        <dbReference type="ChEBI" id="CHEBI:57959"/>
        <dbReference type="ChEBI" id="CHEBI:58125"/>
        <dbReference type="ChEBI" id="CHEBI:58349"/>
        <dbReference type="EC" id="1.14.13.9"/>
    </reaction>
</comment>
<dbReference type="Pfam" id="PF01494">
    <property type="entry name" value="FAD_binding_3"/>
    <property type="match status" value="1"/>
</dbReference>
<accession>A0A8H2XFH9</accession>
<comment type="similarity">
    <text evidence="10">Belongs to the aromatic-ring hydroxylase family. KMO subfamily.</text>
</comment>
<dbReference type="GO" id="GO:0071949">
    <property type="term" value="F:FAD binding"/>
    <property type="evidence" value="ECO:0007669"/>
    <property type="project" value="InterPro"/>
</dbReference>
<dbReference type="GO" id="GO:0034354">
    <property type="term" value="P:'de novo' NAD+ biosynthetic process from L-tryptophan"/>
    <property type="evidence" value="ECO:0007669"/>
    <property type="project" value="UniProtKB-UniRule"/>
</dbReference>
<evidence type="ECO:0000256" key="4">
    <source>
        <dbReference type="ARBA" id="ARBA00022827"/>
    </source>
</evidence>
<keyword evidence="7 10" id="KW-0503">Monooxygenase</keyword>
<dbReference type="Proteomes" id="UP000663841">
    <property type="component" value="Unassembled WGS sequence"/>
</dbReference>
<evidence type="ECO:0000313" key="14">
    <source>
        <dbReference type="EMBL" id="CAE6425003.1"/>
    </source>
</evidence>
<keyword evidence="5 10" id="KW-0521">NADP</keyword>
<evidence type="ECO:0000256" key="9">
    <source>
        <dbReference type="ARBA" id="ARBA00047818"/>
    </source>
</evidence>
<name>A0A8H2XFH9_9AGAM</name>
<evidence type="ECO:0000256" key="3">
    <source>
        <dbReference type="ARBA" id="ARBA00022642"/>
    </source>
</evidence>
<dbReference type="InterPro" id="IPR027545">
    <property type="entry name" value="Kynurenine_monooxygenase"/>
</dbReference>
<organism evidence="14 15">
    <name type="scientific">Rhizoctonia solani</name>
    <dbReference type="NCBI Taxonomy" id="456999"/>
    <lineage>
        <taxon>Eukaryota</taxon>
        <taxon>Fungi</taxon>
        <taxon>Dikarya</taxon>
        <taxon>Basidiomycota</taxon>
        <taxon>Agaricomycotina</taxon>
        <taxon>Agaricomycetes</taxon>
        <taxon>Cantharellales</taxon>
        <taxon>Ceratobasidiaceae</taxon>
        <taxon>Rhizoctonia</taxon>
    </lineage>
</organism>
<dbReference type="GO" id="GO:0070189">
    <property type="term" value="P:kynurenine metabolic process"/>
    <property type="evidence" value="ECO:0007669"/>
    <property type="project" value="TreeGrafter"/>
</dbReference>
<reference evidence="14" key="1">
    <citation type="submission" date="2021-01" db="EMBL/GenBank/DDBJ databases">
        <authorList>
            <person name="Kaushik A."/>
        </authorList>
    </citation>
    <scope>NUCLEOTIDE SEQUENCE</scope>
    <source>
        <strain evidence="14">AG3-T5</strain>
    </source>
</reference>
<evidence type="ECO:0000256" key="11">
    <source>
        <dbReference type="SAM" id="MobiDB-lite"/>
    </source>
</evidence>
<dbReference type="PRINTS" id="PR00420">
    <property type="entry name" value="RNGMNOXGNASE"/>
</dbReference>
<gene>
    <name evidence="10" type="primary">BNA4</name>
    <name evidence="14" type="ORF">RDB_LOCUS54405</name>
</gene>
<comment type="caution">
    <text evidence="14">The sequence shown here is derived from an EMBL/GenBank/DDBJ whole genome shotgun (WGS) entry which is preliminary data.</text>
</comment>
<keyword evidence="10" id="KW-0472">Membrane</keyword>
<feature type="domain" description="FAD/NAD(P)-binding" evidence="13">
    <location>
        <begin position="484"/>
        <end position="822"/>
    </location>
</feature>
<evidence type="ECO:0000256" key="8">
    <source>
        <dbReference type="ARBA" id="ARBA00023128"/>
    </source>
</evidence>
<dbReference type="GO" id="GO:0043420">
    <property type="term" value="P:anthranilate metabolic process"/>
    <property type="evidence" value="ECO:0007669"/>
    <property type="project" value="UniProtKB-UniRule"/>
</dbReference>
<evidence type="ECO:0000256" key="1">
    <source>
        <dbReference type="ARBA" id="ARBA00001974"/>
    </source>
</evidence>
<dbReference type="Gene3D" id="3.50.50.60">
    <property type="entry name" value="FAD/NAD(P)-binding domain"/>
    <property type="match status" value="1"/>
</dbReference>